<dbReference type="EMBL" id="WJIE01000004">
    <property type="protein sequence ID" value="MRG93555.1"/>
    <property type="molecule type" value="Genomic_DNA"/>
</dbReference>
<evidence type="ECO:0000313" key="2">
    <source>
        <dbReference type="Proteomes" id="UP000440224"/>
    </source>
</evidence>
<proteinExistence type="predicted"/>
<gene>
    <name evidence="1" type="ORF">GF068_16785</name>
</gene>
<evidence type="ECO:0000313" key="1">
    <source>
        <dbReference type="EMBL" id="MRG93555.1"/>
    </source>
</evidence>
<organism evidence="1 2">
    <name type="scientific">Polyangium spumosum</name>
    <dbReference type="NCBI Taxonomy" id="889282"/>
    <lineage>
        <taxon>Bacteria</taxon>
        <taxon>Pseudomonadati</taxon>
        <taxon>Myxococcota</taxon>
        <taxon>Polyangia</taxon>
        <taxon>Polyangiales</taxon>
        <taxon>Polyangiaceae</taxon>
        <taxon>Polyangium</taxon>
    </lineage>
</organism>
<dbReference type="AlphaFoldDB" id="A0A6N7PTH2"/>
<comment type="caution">
    <text evidence="1">The sequence shown here is derived from an EMBL/GenBank/DDBJ whole genome shotgun (WGS) entry which is preliminary data.</text>
</comment>
<dbReference type="Proteomes" id="UP000440224">
    <property type="component" value="Unassembled WGS sequence"/>
</dbReference>
<name>A0A6N7PTH2_9BACT</name>
<dbReference type="RefSeq" id="WP_153820377.1">
    <property type="nucleotide sequence ID" value="NZ_WJIE01000004.1"/>
</dbReference>
<keyword evidence="2" id="KW-1185">Reference proteome</keyword>
<protein>
    <submittedName>
        <fullName evidence="1">Uncharacterized protein</fullName>
    </submittedName>
</protein>
<reference evidence="1 2" key="1">
    <citation type="submission" date="2019-10" db="EMBL/GenBank/DDBJ databases">
        <title>A soil myxobacterium in the family Polyangiaceae.</title>
        <authorList>
            <person name="Li Y."/>
            <person name="Wang J."/>
        </authorList>
    </citation>
    <scope>NUCLEOTIDE SEQUENCE [LARGE SCALE GENOMIC DNA]</scope>
    <source>
        <strain evidence="1 2">DSM 14734</strain>
    </source>
</reference>
<sequence length="182" mass="20217">MQNEKKRDESRGIHPLNAQLDPGLLDWRYYRIEWDGSRRFADIIATNVAGAGYSAGKEYWLVDKSQLEDAKELVVSNLGDKSWTDARPAAPSSSQEFVADCAATWTQVGTDLTTGRLYKHDTEDYYVRITITGTAPNATITTLRWYQEKSTAPGPSYDPSGSYTEVSALGSGTMWYADSKSP</sequence>
<dbReference type="OrthoDB" id="9841481at2"/>
<accession>A0A6N7PTH2</accession>